<keyword evidence="2 5" id="KW-0238">DNA-binding</keyword>
<dbReference type="PANTHER" id="PTHR30146:SF109">
    <property type="entry name" value="HTH-TYPE TRANSCRIPTIONAL REGULATOR GALS"/>
    <property type="match status" value="1"/>
</dbReference>
<dbReference type="SUPFAM" id="SSF53822">
    <property type="entry name" value="Periplasmic binding protein-like I"/>
    <property type="match status" value="1"/>
</dbReference>
<sequence>MATIYQVSERAGVSLATVSRVMNGSAKVGEATRNKVLQAMQELNYRPNSIAQSLASNCSNSVGMLVSEVHGPFFGEMMSGVENELRSVGKHVIIAAGHSDVESEKDAIEFLISRKCDALILHVDAVSDEYLLELNKQTPVVVLNRHVAGMDENCICLNNELGGYLATKAMLDLGHQQIAYISGPLFKLDVRERLAGHKRALQEAGRAFDEGLFVEGDFHEAGGVAAMEQLLKHKQPFSAVVCANDEMACGAMNCARDHQLDIPADVSIMGFDNVIISRYTFPHLSTIDFPAGEMGRMAARWVRKHIYQDDKLKVQNLFEPSLVLRDSVSRR</sequence>
<dbReference type="CDD" id="cd06270">
    <property type="entry name" value="PBP1_GalS-like"/>
    <property type="match status" value="1"/>
</dbReference>
<name>A0ABS3CYS6_9ALTE</name>
<feature type="domain" description="HTH lacI-type" evidence="4">
    <location>
        <begin position="2"/>
        <end position="56"/>
    </location>
</feature>
<dbReference type="InterPro" id="IPR010982">
    <property type="entry name" value="Lambda_DNA-bd_dom_sf"/>
</dbReference>
<comment type="caution">
    <text evidence="5">The sequence shown here is derived from an EMBL/GenBank/DDBJ whole genome shotgun (WGS) entry which is preliminary data.</text>
</comment>
<dbReference type="SUPFAM" id="SSF47413">
    <property type="entry name" value="lambda repressor-like DNA-binding domains"/>
    <property type="match status" value="1"/>
</dbReference>
<dbReference type="Proteomes" id="UP000663992">
    <property type="component" value="Unassembled WGS sequence"/>
</dbReference>
<dbReference type="InterPro" id="IPR046335">
    <property type="entry name" value="LacI/GalR-like_sensor"/>
</dbReference>
<dbReference type="InterPro" id="IPR000843">
    <property type="entry name" value="HTH_LacI"/>
</dbReference>
<organism evidence="5 6">
    <name type="scientific">Bowmanella yangjiangensis</name>
    <dbReference type="NCBI Taxonomy" id="2811230"/>
    <lineage>
        <taxon>Bacteria</taxon>
        <taxon>Pseudomonadati</taxon>
        <taxon>Pseudomonadota</taxon>
        <taxon>Gammaproteobacteria</taxon>
        <taxon>Alteromonadales</taxon>
        <taxon>Alteromonadaceae</taxon>
        <taxon>Bowmanella</taxon>
    </lineage>
</organism>
<dbReference type="Gene3D" id="1.10.260.40">
    <property type="entry name" value="lambda repressor-like DNA-binding domains"/>
    <property type="match status" value="1"/>
</dbReference>
<dbReference type="Gene3D" id="3.40.50.2300">
    <property type="match status" value="2"/>
</dbReference>
<evidence type="ECO:0000256" key="2">
    <source>
        <dbReference type="ARBA" id="ARBA00023125"/>
    </source>
</evidence>
<dbReference type="EMBL" id="JAFKCS010000022">
    <property type="protein sequence ID" value="MBN7821730.1"/>
    <property type="molecule type" value="Genomic_DNA"/>
</dbReference>
<dbReference type="Pfam" id="PF13377">
    <property type="entry name" value="Peripla_BP_3"/>
    <property type="match status" value="1"/>
</dbReference>
<dbReference type="PROSITE" id="PS50932">
    <property type="entry name" value="HTH_LACI_2"/>
    <property type="match status" value="1"/>
</dbReference>
<dbReference type="RefSeq" id="WP_206595699.1">
    <property type="nucleotide sequence ID" value="NZ_JAFKCS010000022.1"/>
</dbReference>
<dbReference type="SMART" id="SM00354">
    <property type="entry name" value="HTH_LACI"/>
    <property type="match status" value="1"/>
</dbReference>
<evidence type="ECO:0000313" key="6">
    <source>
        <dbReference type="Proteomes" id="UP000663992"/>
    </source>
</evidence>
<reference evidence="5 6" key="1">
    <citation type="submission" date="2021-03" db="EMBL/GenBank/DDBJ databases">
        <title>novel species isolated from a fishpond in China.</title>
        <authorList>
            <person name="Lu H."/>
            <person name="Cai Z."/>
        </authorList>
    </citation>
    <scope>NUCLEOTIDE SEQUENCE [LARGE SCALE GENOMIC DNA]</scope>
    <source>
        <strain evidence="5 6">Y57</strain>
    </source>
</reference>
<protein>
    <submittedName>
        <fullName evidence="5">LacI family DNA-binding transcriptional regulator</fullName>
    </submittedName>
</protein>
<dbReference type="PANTHER" id="PTHR30146">
    <property type="entry name" value="LACI-RELATED TRANSCRIPTIONAL REPRESSOR"/>
    <property type="match status" value="1"/>
</dbReference>
<evidence type="ECO:0000259" key="4">
    <source>
        <dbReference type="PROSITE" id="PS50932"/>
    </source>
</evidence>
<evidence type="ECO:0000256" key="3">
    <source>
        <dbReference type="ARBA" id="ARBA00023163"/>
    </source>
</evidence>
<dbReference type="CDD" id="cd01392">
    <property type="entry name" value="HTH_LacI"/>
    <property type="match status" value="1"/>
</dbReference>
<keyword evidence="1" id="KW-0805">Transcription regulation</keyword>
<dbReference type="InterPro" id="IPR028082">
    <property type="entry name" value="Peripla_BP_I"/>
</dbReference>
<proteinExistence type="predicted"/>
<gene>
    <name evidence="5" type="ORF">J0A65_17815</name>
</gene>
<keyword evidence="6" id="KW-1185">Reference proteome</keyword>
<dbReference type="GO" id="GO:0003677">
    <property type="term" value="F:DNA binding"/>
    <property type="evidence" value="ECO:0007669"/>
    <property type="project" value="UniProtKB-KW"/>
</dbReference>
<evidence type="ECO:0000256" key="1">
    <source>
        <dbReference type="ARBA" id="ARBA00023015"/>
    </source>
</evidence>
<accession>A0ABS3CYS6</accession>
<evidence type="ECO:0000313" key="5">
    <source>
        <dbReference type="EMBL" id="MBN7821730.1"/>
    </source>
</evidence>
<dbReference type="Pfam" id="PF00356">
    <property type="entry name" value="LacI"/>
    <property type="match status" value="1"/>
</dbReference>
<keyword evidence="3" id="KW-0804">Transcription</keyword>